<evidence type="ECO:0000259" key="1">
    <source>
        <dbReference type="Pfam" id="PF13380"/>
    </source>
</evidence>
<dbReference type="AlphaFoldDB" id="A0A7U3ZNK7"/>
<reference evidence="3" key="1">
    <citation type="submission" date="2011-06" db="EMBL/GenBank/DDBJ databases">
        <title>The complete genome of chromosome of Runella slithyformis DSM 19594.</title>
        <authorList>
            <consortium name="US DOE Joint Genome Institute (JGI-PGF)"/>
            <person name="Lucas S."/>
            <person name="Han J."/>
            <person name="Lapidus A."/>
            <person name="Bruce D."/>
            <person name="Goodwin L."/>
            <person name="Pitluck S."/>
            <person name="Peters L."/>
            <person name="Kyrpides N."/>
            <person name="Mavromatis K."/>
            <person name="Ivanova N."/>
            <person name="Ovchinnikova G."/>
            <person name="Zhang X."/>
            <person name="Misra M."/>
            <person name="Detter J.C."/>
            <person name="Tapia R."/>
            <person name="Han C."/>
            <person name="Land M."/>
            <person name="Hauser L."/>
            <person name="Markowitz V."/>
            <person name="Cheng J.-F."/>
            <person name="Hugenholtz P."/>
            <person name="Woyke T."/>
            <person name="Wu D."/>
            <person name="Tindall B."/>
            <person name="Faehrich R."/>
            <person name="Brambilla E."/>
            <person name="Klenk H.-P."/>
            <person name="Eisen J.A."/>
        </authorList>
    </citation>
    <scope>NUCLEOTIDE SEQUENCE [LARGE SCALE GENOMIC DNA]</scope>
    <source>
        <strain evidence="3">ATCC 29530 / DSM 19594 / LMG 11500 / NCIMB 11436 / LSU 4</strain>
    </source>
</reference>
<evidence type="ECO:0000313" key="2">
    <source>
        <dbReference type="EMBL" id="AEI50505.1"/>
    </source>
</evidence>
<evidence type="ECO:0000313" key="3">
    <source>
        <dbReference type="Proteomes" id="UP000000493"/>
    </source>
</evidence>
<protein>
    <recommendedName>
        <fullName evidence="1">CoA-binding domain-containing protein</fullName>
    </recommendedName>
</protein>
<dbReference type="RefSeq" id="WP_013929803.1">
    <property type="nucleotide sequence ID" value="NC_015703.1"/>
</dbReference>
<dbReference type="EMBL" id="CP002859">
    <property type="protein sequence ID" value="AEI50505.1"/>
    <property type="molecule type" value="Genomic_DNA"/>
</dbReference>
<name>A0A7U3ZNK7_RUNSL</name>
<sequence>MKKTLILGASTNSDRYSFMAANRLIRHGHPIVLLGQKEGQVGGIQILTGKPEVTGIDTVTLYIGARHQPEWYDYILALHPKRVIFNPGTENPQFEQLLEQNGIPAEEACTLVLLSIGRY</sequence>
<dbReference type="InterPro" id="IPR003781">
    <property type="entry name" value="CoA-bd"/>
</dbReference>
<reference evidence="2 3" key="2">
    <citation type="journal article" date="2012" name="Stand. Genomic Sci.">
        <title>Complete genome sequence of the aquatic bacterium Runella slithyformis type strain (LSU 4(T)).</title>
        <authorList>
            <person name="Copeland A."/>
            <person name="Zhang X."/>
            <person name="Misra M."/>
            <person name="Lapidus A."/>
            <person name="Nolan M."/>
            <person name="Lucas S."/>
            <person name="Deshpande S."/>
            <person name="Cheng J.F."/>
            <person name="Tapia R."/>
            <person name="Goodwin L.A."/>
            <person name="Pitluck S."/>
            <person name="Liolios K."/>
            <person name="Pagani I."/>
            <person name="Ivanova N."/>
            <person name="Mikhailova N."/>
            <person name="Pati A."/>
            <person name="Chen A."/>
            <person name="Palaniappan K."/>
            <person name="Land M."/>
            <person name="Hauser L."/>
            <person name="Pan C."/>
            <person name="Jeffries C.D."/>
            <person name="Detter J.C."/>
            <person name="Brambilla E.M."/>
            <person name="Rohde M."/>
            <person name="Djao O.D."/>
            <person name="Goker M."/>
            <person name="Sikorski J."/>
            <person name="Tindall B.J."/>
            <person name="Woyke T."/>
            <person name="Bristow J."/>
            <person name="Eisen J.A."/>
            <person name="Markowitz V."/>
            <person name="Hugenholtz P."/>
            <person name="Kyrpides N.C."/>
            <person name="Klenk H.P."/>
            <person name="Mavromatis K."/>
        </authorList>
    </citation>
    <scope>NUCLEOTIDE SEQUENCE [LARGE SCALE GENOMIC DNA]</scope>
    <source>
        <strain evidence="3">ATCC 29530 / DSM 19594 / LMG 11500 / NCIMB 11436 / LSU 4</strain>
    </source>
</reference>
<gene>
    <name evidence="2" type="ordered locus">Runsl_4161</name>
</gene>
<organism evidence="2 3">
    <name type="scientific">Runella slithyformis (strain ATCC 29530 / DSM 19594 / LMG 11500 / NCIMB 11436 / LSU 4)</name>
    <dbReference type="NCBI Taxonomy" id="761193"/>
    <lineage>
        <taxon>Bacteria</taxon>
        <taxon>Pseudomonadati</taxon>
        <taxon>Bacteroidota</taxon>
        <taxon>Cytophagia</taxon>
        <taxon>Cytophagales</taxon>
        <taxon>Spirosomataceae</taxon>
        <taxon>Runella</taxon>
    </lineage>
</organism>
<dbReference type="KEGG" id="rsi:Runsl_4161"/>
<feature type="domain" description="CoA-binding" evidence="1">
    <location>
        <begin position="2"/>
        <end position="113"/>
    </location>
</feature>
<keyword evidence="3" id="KW-1185">Reference proteome</keyword>
<dbReference type="Proteomes" id="UP000000493">
    <property type="component" value="Chromosome"/>
</dbReference>
<dbReference type="Gene3D" id="3.40.50.720">
    <property type="entry name" value="NAD(P)-binding Rossmann-like Domain"/>
    <property type="match status" value="1"/>
</dbReference>
<dbReference type="InterPro" id="IPR036291">
    <property type="entry name" value="NAD(P)-bd_dom_sf"/>
</dbReference>
<accession>A0A7U3ZNK7</accession>
<dbReference type="SUPFAM" id="SSF51735">
    <property type="entry name" value="NAD(P)-binding Rossmann-fold domains"/>
    <property type="match status" value="1"/>
</dbReference>
<proteinExistence type="predicted"/>
<dbReference type="Pfam" id="PF13380">
    <property type="entry name" value="CoA_binding_2"/>
    <property type="match status" value="1"/>
</dbReference>